<reference evidence="4" key="1">
    <citation type="journal article" date="2019" name="Int. J. Syst. Evol. Microbiol.">
        <title>The Global Catalogue of Microorganisms (GCM) 10K type strain sequencing project: providing services to taxonomists for standard genome sequencing and annotation.</title>
        <authorList>
            <consortium name="The Broad Institute Genomics Platform"/>
            <consortium name="The Broad Institute Genome Sequencing Center for Infectious Disease"/>
            <person name="Wu L."/>
            <person name="Ma J."/>
        </authorList>
    </citation>
    <scope>NUCLEOTIDE SEQUENCE [LARGE SCALE GENOMIC DNA]</scope>
    <source>
        <strain evidence="4">KCTC 42899</strain>
    </source>
</reference>
<proteinExistence type="predicted"/>
<dbReference type="EMBL" id="JBHRXJ010000003">
    <property type="protein sequence ID" value="MFC3527869.1"/>
    <property type="molecule type" value="Genomic_DNA"/>
</dbReference>
<name>A0ABV7R0Z8_9RHOB</name>
<evidence type="ECO:0000313" key="3">
    <source>
        <dbReference type="EMBL" id="MFC3527869.1"/>
    </source>
</evidence>
<keyword evidence="4" id="KW-1185">Reference proteome</keyword>
<dbReference type="RefSeq" id="WP_377743412.1">
    <property type="nucleotide sequence ID" value="NZ_JBHRXJ010000003.1"/>
</dbReference>
<comment type="caution">
    <text evidence="3">The sequence shown here is derived from an EMBL/GenBank/DDBJ whole genome shotgun (WGS) entry which is preliminary data.</text>
</comment>
<feature type="compositionally biased region" description="Low complexity" evidence="1">
    <location>
        <begin position="80"/>
        <end position="103"/>
    </location>
</feature>
<keyword evidence="2" id="KW-0472">Membrane</keyword>
<feature type="transmembrane region" description="Helical" evidence="2">
    <location>
        <begin position="33"/>
        <end position="50"/>
    </location>
</feature>
<keyword evidence="2" id="KW-0812">Transmembrane</keyword>
<keyword evidence="2" id="KW-1133">Transmembrane helix</keyword>
<organism evidence="3 4">
    <name type="scientific">Paracoccus mangrovi</name>
    <dbReference type="NCBI Taxonomy" id="1715645"/>
    <lineage>
        <taxon>Bacteria</taxon>
        <taxon>Pseudomonadati</taxon>
        <taxon>Pseudomonadota</taxon>
        <taxon>Alphaproteobacteria</taxon>
        <taxon>Rhodobacterales</taxon>
        <taxon>Paracoccaceae</taxon>
        <taxon>Paracoccus</taxon>
    </lineage>
</organism>
<evidence type="ECO:0000256" key="2">
    <source>
        <dbReference type="SAM" id="Phobius"/>
    </source>
</evidence>
<accession>A0ABV7R0Z8</accession>
<sequence length="103" mass="10298">MSDILLLAGVALCLLSVLAAVFALARTEPPRGAAIALVLGIICLIGGAWLDDRPFGIEAIRESGARLVNGDIGLGTDPVTAPAPTESAAEPASDPAPTAQPGQ</sequence>
<feature type="region of interest" description="Disordered" evidence="1">
    <location>
        <begin position="76"/>
        <end position="103"/>
    </location>
</feature>
<evidence type="ECO:0000313" key="4">
    <source>
        <dbReference type="Proteomes" id="UP001595721"/>
    </source>
</evidence>
<protein>
    <submittedName>
        <fullName evidence="3">Uncharacterized protein</fullName>
    </submittedName>
</protein>
<dbReference type="Proteomes" id="UP001595721">
    <property type="component" value="Unassembled WGS sequence"/>
</dbReference>
<gene>
    <name evidence="3" type="ORF">ACFOMH_06735</name>
</gene>
<evidence type="ECO:0000256" key="1">
    <source>
        <dbReference type="SAM" id="MobiDB-lite"/>
    </source>
</evidence>